<dbReference type="PIRSF" id="PIRSF002155">
    <property type="entry name" value="Ribosomal_L1"/>
    <property type="match status" value="1"/>
</dbReference>
<dbReference type="AlphaFoldDB" id="A0A2N1UMV2"/>
<dbReference type="SUPFAM" id="SSF56808">
    <property type="entry name" value="Ribosomal protein L1"/>
    <property type="match status" value="1"/>
</dbReference>
<dbReference type="PANTHER" id="PTHR36427:SF3">
    <property type="entry name" value="LARGE RIBOSOMAL SUBUNIT PROTEIN UL1M"/>
    <property type="match status" value="1"/>
</dbReference>
<evidence type="ECO:0000256" key="3">
    <source>
        <dbReference type="ARBA" id="ARBA00022730"/>
    </source>
</evidence>
<dbReference type="Proteomes" id="UP000233414">
    <property type="component" value="Unassembled WGS sequence"/>
</dbReference>
<protein>
    <recommendedName>
        <fullName evidence="8">Ribosomal protein</fullName>
    </recommendedName>
</protein>
<evidence type="ECO:0000313" key="10">
    <source>
        <dbReference type="Proteomes" id="UP000233414"/>
    </source>
</evidence>
<dbReference type="InterPro" id="IPR005878">
    <property type="entry name" value="Ribosom_uL1_bac-type"/>
</dbReference>
<sequence length="209" mass="23123">MTIIEAIETIKKNAKAKFDESVDVHLKLGIDVKKGDQQVRGIVILPHGFGKAKRIAVFTEKEDEIKEIQKLGIDLVGGEDLIEKIKQTGKCDFEVAIATPEIMKSLAKIARILGPKGLMPNPKTETVTTNFKKTIEELQKGKVSFKNDDSGNIHQAIGKVSWSLEKLKENLETFLEIIKKSKPLKSKGIFIKNIALCSTMGKSIKVAIN</sequence>
<comment type="caution">
    <text evidence="9">The sequence shown here is derived from an EMBL/GenBank/DDBJ whole genome shotgun (WGS) entry which is preliminary data.</text>
</comment>
<evidence type="ECO:0000256" key="1">
    <source>
        <dbReference type="ARBA" id="ARBA00010531"/>
    </source>
</evidence>
<evidence type="ECO:0000256" key="5">
    <source>
        <dbReference type="ARBA" id="ARBA00022884"/>
    </source>
</evidence>
<evidence type="ECO:0000256" key="7">
    <source>
        <dbReference type="ARBA" id="ARBA00023274"/>
    </source>
</evidence>
<dbReference type="GO" id="GO:0015934">
    <property type="term" value="C:large ribosomal subunit"/>
    <property type="evidence" value="ECO:0007669"/>
    <property type="project" value="InterPro"/>
</dbReference>
<keyword evidence="6 8" id="KW-0689">Ribosomal protein</keyword>
<dbReference type="InterPro" id="IPR028364">
    <property type="entry name" value="Ribosomal_uL1/biogenesis"/>
</dbReference>
<dbReference type="InterPro" id="IPR023673">
    <property type="entry name" value="Ribosomal_uL1_CS"/>
</dbReference>
<evidence type="ECO:0000256" key="8">
    <source>
        <dbReference type="RuleBase" id="RU000659"/>
    </source>
</evidence>
<dbReference type="Pfam" id="PF00687">
    <property type="entry name" value="Ribosomal_L1"/>
    <property type="match status" value="1"/>
</dbReference>
<proteinExistence type="inferred from homology"/>
<dbReference type="Gene3D" id="3.40.50.790">
    <property type="match status" value="1"/>
</dbReference>
<dbReference type="GO" id="GO:0006417">
    <property type="term" value="P:regulation of translation"/>
    <property type="evidence" value="ECO:0007669"/>
    <property type="project" value="UniProtKB-KW"/>
</dbReference>
<gene>
    <name evidence="9" type="ORF">CVV26_03195</name>
</gene>
<dbReference type="GO" id="GO:0006412">
    <property type="term" value="P:translation"/>
    <property type="evidence" value="ECO:0007669"/>
    <property type="project" value="InterPro"/>
</dbReference>
<dbReference type="PANTHER" id="PTHR36427">
    <property type="entry name" value="54S RIBOSOMAL PROTEIN L1, MITOCHONDRIAL"/>
    <property type="match status" value="1"/>
</dbReference>
<evidence type="ECO:0000256" key="4">
    <source>
        <dbReference type="ARBA" id="ARBA00022845"/>
    </source>
</evidence>
<accession>A0A2N1UMV2</accession>
<keyword evidence="2" id="KW-0678">Repressor</keyword>
<name>A0A2N1UMV2_9BACT</name>
<dbReference type="EMBL" id="PGYQ01000019">
    <property type="protein sequence ID" value="PKL72056.1"/>
    <property type="molecule type" value="Genomic_DNA"/>
</dbReference>
<evidence type="ECO:0000256" key="6">
    <source>
        <dbReference type="ARBA" id="ARBA00022980"/>
    </source>
</evidence>
<keyword evidence="3" id="KW-0699">rRNA-binding</keyword>
<evidence type="ECO:0000313" key="9">
    <source>
        <dbReference type="EMBL" id="PKL72056.1"/>
    </source>
</evidence>
<dbReference type="CDD" id="cd00403">
    <property type="entry name" value="Ribosomal_L1"/>
    <property type="match status" value="1"/>
</dbReference>
<keyword evidence="7 8" id="KW-0687">Ribonucleoprotein</keyword>
<dbReference type="GO" id="GO:0019843">
    <property type="term" value="F:rRNA binding"/>
    <property type="evidence" value="ECO:0007669"/>
    <property type="project" value="UniProtKB-KW"/>
</dbReference>
<evidence type="ECO:0000256" key="2">
    <source>
        <dbReference type="ARBA" id="ARBA00022491"/>
    </source>
</evidence>
<comment type="similarity">
    <text evidence="1 8">Belongs to the universal ribosomal protein uL1 family.</text>
</comment>
<keyword evidence="4" id="KW-0810">Translation regulation</keyword>
<dbReference type="Gene3D" id="3.30.190.20">
    <property type="match status" value="1"/>
</dbReference>
<dbReference type="NCBIfam" id="TIGR01169">
    <property type="entry name" value="rplA_bact"/>
    <property type="match status" value="1"/>
</dbReference>
<reference evidence="9 10" key="1">
    <citation type="journal article" date="2017" name="ISME J.">
        <title>Potential for microbial H2 and metal transformations associated with novel bacteria and archaea in deep terrestrial subsurface sediments.</title>
        <authorList>
            <person name="Hernsdorf A.W."/>
            <person name="Amano Y."/>
            <person name="Miyakawa K."/>
            <person name="Ise K."/>
            <person name="Suzuki Y."/>
            <person name="Anantharaman K."/>
            <person name="Probst A."/>
            <person name="Burstein D."/>
            <person name="Thomas B.C."/>
            <person name="Banfield J.F."/>
        </authorList>
    </citation>
    <scope>NUCLEOTIDE SEQUENCE [LARGE SCALE GENOMIC DNA]</scope>
    <source>
        <strain evidence="9">HGW-Kuenenbacteria-1</strain>
    </source>
</reference>
<organism evidence="9 10">
    <name type="scientific">Candidatus Kuenenbacteria bacterium HGW-Kuenenbacteria-1</name>
    <dbReference type="NCBI Taxonomy" id="2013812"/>
    <lineage>
        <taxon>Bacteria</taxon>
        <taxon>Candidatus Kueneniibacteriota</taxon>
    </lineage>
</organism>
<keyword evidence="5" id="KW-0694">RNA-binding</keyword>
<dbReference type="GO" id="GO:0003735">
    <property type="term" value="F:structural constituent of ribosome"/>
    <property type="evidence" value="ECO:0007669"/>
    <property type="project" value="InterPro"/>
</dbReference>
<dbReference type="PROSITE" id="PS01199">
    <property type="entry name" value="RIBOSOMAL_L1"/>
    <property type="match status" value="1"/>
</dbReference>
<dbReference type="InterPro" id="IPR002143">
    <property type="entry name" value="Ribosomal_uL1"/>
</dbReference>
<dbReference type="InterPro" id="IPR016095">
    <property type="entry name" value="Ribosomal_uL1_3-a/b-sand"/>
</dbReference>
<dbReference type="FunFam" id="3.40.50.790:FF:000001">
    <property type="entry name" value="50S ribosomal protein L1"/>
    <property type="match status" value="1"/>
</dbReference>
<dbReference type="InterPro" id="IPR023674">
    <property type="entry name" value="Ribosomal_uL1-like"/>
</dbReference>